<sequence>MTLLSRKADYALLILSYLHGKPVGGNARSIAETFNLSRPFVANILKELCQKGFVTSHRGVKGGYALARPADSISLAELLESVEDGFRLTACNPSQHDGADACSLTDVCTIYGPMAEVHNRLVGVLRGVTLAELFDPATPKPTAYPALPVLSGGCCGSARPLGTPA</sequence>
<dbReference type="GO" id="GO:0003700">
    <property type="term" value="F:DNA-binding transcription factor activity"/>
    <property type="evidence" value="ECO:0007669"/>
    <property type="project" value="TreeGrafter"/>
</dbReference>
<dbReference type="SUPFAM" id="SSF46785">
    <property type="entry name" value="Winged helix' DNA-binding domain"/>
    <property type="match status" value="1"/>
</dbReference>
<dbReference type="PANTHER" id="PTHR33221:SF2">
    <property type="entry name" value="TRANSCRIPTIONAL REGULATOR"/>
    <property type="match status" value="1"/>
</dbReference>
<reference evidence="1 2" key="1">
    <citation type="submission" date="2019-02" db="EMBL/GenBank/DDBJ databases">
        <title>Deep-cultivation of Planctomycetes and their phenomic and genomic characterization uncovers novel biology.</title>
        <authorList>
            <person name="Wiegand S."/>
            <person name="Jogler M."/>
            <person name="Boedeker C."/>
            <person name="Pinto D."/>
            <person name="Vollmers J."/>
            <person name="Rivas-Marin E."/>
            <person name="Kohn T."/>
            <person name="Peeters S.H."/>
            <person name="Heuer A."/>
            <person name="Rast P."/>
            <person name="Oberbeckmann S."/>
            <person name="Bunk B."/>
            <person name="Jeske O."/>
            <person name="Meyerdierks A."/>
            <person name="Storesund J.E."/>
            <person name="Kallscheuer N."/>
            <person name="Luecker S."/>
            <person name="Lage O.M."/>
            <person name="Pohl T."/>
            <person name="Merkel B.J."/>
            <person name="Hornburger P."/>
            <person name="Mueller R.-W."/>
            <person name="Bruemmer F."/>
            <person name="Labrenz M."/>
            <person name="Spormann A.M."/>
            <person name="Op den Camp H."/>
            <person name="Overmann J."/>
            <person name="Amann R."/>
            <person name="Jetten M.S.M."/>
            <person name="Mascher T."/>
            <person name="Medema M.H."/>
            <person name="Devos D.P."/>
            <person name="Kaster A.-K."/>
            <person name="Ovreas L."/>
            <person name="Rohde M."/>
            <person name="Galperin M.Y."/>
            <person name="Jogler C."/>
        </authorList>
    </citation>
    <scope>NUCLEOTIDE SEQUENCE [LARGE SCALE GENOMIC DNA]</scope>
    <source>
        <strain evidence="1 2">ETA_A1</strain>
    </source>
</reference>
<name>A0A517XRM9_9BACT</name>
<dbReference type="Proteomes" id="UP000319576">
    <property type="component" value="Chromosome"/>
</dbReference>
<dbReference type="InterPro" id="IPR036390">
    <property type="entry name" value="WH_DNA-bd_sf"/>
</dbReference>
<dbReference type="OrthoDB" id="9795923at2"/>
<dbReference type="NCBIfam" id="TIGR00738">
    <property type="entry name" value="rrf2_super"/>
    <property type="match status" value="1"/>
</dbReference>
<evidence type="ECO:0000313" key="1">
    <source>
        <dbReference type="EMBL" id="QDU20168.1"/>
    </source>
</evidence>
<dbReference type="KEGG" id="uli:ETAA1_21130"/>
<protein>
    <submittedName>
        <fullName evidence="1">HTH-type transcriptional regulator IscR</fullName>
    </submittedName>
</protein>
<organism evidence="1 2">
    <name type="scientific">Urbifossiella limnaea</name>
    <dbReference type="NCBI Taxonomy" id="2528023"/>
    <lineage>
        <taxon>Bacteria</taxon>
        <taxon>Pseudomonadati</taxon>
        <taxon>Planctomycetota</taxon>
        <taxon>Planctomycetia</taxon>
        <taxon>Gemmatales</taxon>
        <taxon>Gemmataceae</taxon>
        <taxon>Urbifossiella</taxon>
    </lineage>
</organism>
<dbReference type="PANTHER" id="PTHR33221">
    <property type="entry name" value="WINGED HELIX-TURN-HELIX TRANSCRIPTIONAL REGULATOR, RRF2 FAMILY"/>
    <property type="match status" value="1"/>
</dbReference>
<accession>A0A517XRM9</accession>
<dbReference type="GO" id="GO:0005829">
    <property type="term" value="C:cytosol"/>
    <property type="evidence" value="ECO:0007669"/>
    <property type="project" value="TreeGrafter"/>
</dbReference>
<dbReference type="Gene3D" id="1.10.10.10">
    <property type="entry name" value="Winged helix-like DNA-binding domain superfamily/Winged helix DNA-binding domain"/>
    <property type="match status" value="1"/>
</dbReference>
<dbReference type="EMBL" id="CP036273">
    <property type="protein sequence ID" value="QDU20168.1"/>
    <property type="molecule type" value="Genomic_DNA"/>
</dbReference>
<dbReference type="PROSITE" id="PS51197">
    <property type="entry name" value="HTH_RRF2_2"/>
    <property type="match status" value="1"/>
</dbReference>
<proteinExistence type="predicted"/>
<dbReference type="AlphaFoldDB" id="A0A517XRM9"/>
<dbReference type="InterPro" id="IPR000944">
    <property type="entry name" value="Tscrpt_reg_Rrf2"/>
</dbReference>
<dbReference type="RefSeq" id="WP_145237268.1">
    <property type="nucleotide sequence ID" value="NZ_CP036273.1"/>
</dbReference>
<keyword evidence="2" id="KW-1185">Reference proteome</keyword>
<dbReference type="InterPro" id="IPR036388">
    <property type="entry name" value="WH-like_DNA-bd_sf"/>
</dbReference>
<gene>
    <name evidence="1" type="primary">iscR</name>
    <name evidence="1" type="ORF">ETAA1_21130</name>
</gene>
<dbReference type="Pfam" id="PF02082">
    <property type="entry name" value="Rrf2"/>
    <property type="match status" value="1"/>
</dbReference>
<evidence type="ECO:0000313" key="2">
    <source>
        <dbReference type="Proteomes" id="UP000319576"/>
    </source>
</evidence>